<evidence type="ECO:0000256" key="5">
    <source>
        <dbReference type="ARBA" id="ARBA00023157"/>
    </source>
</evidence>
<dbReference type="PANTHER" id="PTHR21261:SF8">
    <property type="entry name" value="BEATEN PATH IA, ISOFORM B-RELATED"/>
    <property type="match status" value="1"/>
</dbReference>
<dbReference type="InterPro" id="IPR003599">
    <property type="entry name" value="Ig_sub"/>
</dbReference>
<dbReference type="PROSITE" id="PS50835">
    <property type="entry name" value="IG_LIKE"/>
    <property type="match status" value="1"/>
</dbReference>
<dbReference type="EMBL" id="CAXAJV020001293">
    <property type="protein sequence ID" value="CAL7943387.1"/>
    <property type="molecule type" value="Genomic_DNA"/>
</dbReference>
<sequence length="303" mass="33740">MELKILLLVQVVGICSGLRDVRVQVPTAVKKGESAILNCWYDTEGDPLYAVKWYKGGQEFYRYAPRESPIVKTFPIGNLTVKMSESNATQVALANLELDATGTYSCEVSADAPSFYTAMVDGTINVVELPSQGPSIHGLRRKYRINDMLRLNCTSGRSKPAANLTWYINDRQPLKSYVRTYSPLDTNESERRVSQIGLQFLVTHDHFAVGKLKIRCSASIYDIYWQSTEVSTEEDRPRVIHYEPAATVVGINYLQPQPNLQTGQKKPDGHVGVKVLGSSRSDARLPSARLVLGLFTALLIAIR</sequence>
<dbReference type="InterPro" id="IPR036179">
    <property type="entry name" value="Ig-like_dom_sf"/>
</dbReference>
<protein>
    <recommendedName>
        <fullName evidence="7">Ig-like domain-containing protein</fullName>
    </recommendedName>
</protein>
<dbReference type="Proteomes" id="UP001642520">
    <property type="component" value="Unassembled WGS sequence"/>
</dbReference>
<dbReference type="Pfam" id="PF07686">
    <property type="entry name" value="V-set"/>
    <property type="match status" value="1"/>
</dbReference>
<keyword evidence="2" id="KW-0812">Transmembrane</keyword>
<name>A0ABP1NTQ5_XYLVO</name>
<comment type="caution">
    <text evidence="8">The sequence shown here is derived from an EMBL/GenBank/DDBJ whole genome shotgun (WGS) entry which is preliminary data.</text>
</comment>
<evidence type="ECO:0000256" key="2">
    <source>
        <dbReference type="ARBA" id="ARBA00022692"/>
    </source>
</evidence>
<dbReference type="InterPro" id="IPR013783">
    <property type="entry name" value="Ig-like_fold"/>
</dbReference>
<dbReference type="SMART" id="SM00409">
    <property type="entry name" value="IG"/>
    <property type="match status" value="1"/>
</dbReference>
<dbReference type="InterPro" id="IPR013106">
    <property type="entry name" value="Ig_V-set"/>
</dbReference>
<keyword evidence="3" id="KW-1133">Transmembrane helix</keyword>
<keyword evidence="6" id="KW-0732">Signal</keyword>
<evidence type="ECO:0000259" key="7">
    <source>
        <dbReference type="PROSITE" id="PS50835"/>
    </source>
</evidence>
<evidence type="ECO:0000313" key="8">
    <source>
        <dbReference type="EMBL" id="CAL7943387.1"/>
    </source>
</evidence>
<evidence type="ECO:0000256" key="6">
    <source>
        <dbReference type="SAM" id="SignalP"/>
    </source>
</evidence>
<dbReference type="InterPro" id="IPR007110">
    <property type="entry name" value="Ig-like_dom"/>
</dbReference>
<accession>A0ABP1NTQ5</accession>
<dbReference type="Gene3D" id="2.60.40.10">
    <property type="entry name" value="Immunoglobulins"/>
    <property type="match status" value="2"/>
</dbReference>
<evidence type="ECO:0000256" key="4">
    <source>
        <dbReference type="ARBA" id="ARBA00023136"/>
    </source>
</evidence>
<keyword evidence="9" id="KW-1185">Reference proteome</keyword>
<feature type="signal peptide" evidence="6">
    <location>
        <begin position="1"/>
        <end position="17"/>
    </location>
</feature>
<evidence type="ECO:0000313" key="9">
    <source>
        <dbReference type="Proteomes" id="UP001642520"/>
    </source>
</evidence>
<gene>
    <name evidence="8" type="ORF">XYLVIOL_LOCUS6059</name>
</gene>
<proteinExistence type="predicted"/>
<feature type="chain" id="PRO_5045706342" description="Ig-like domain-containing protein" evidence="6">
    <location>
        <begin position="18"/>
        <end position="303"/>
    </location>
</feature>
<organism evidence="8 9">
    <name type="scientific">Xylocopa violacea</name>
    <name type="common">Violet carpenter bee</name>
    <name type="synonym">Apis violacea</name>
    <dbReference type="NCBI Taxonomy" id="135666"/>
    <lineage>
        <taxon>Eukaryota</taxon>
        <taxon>Metazoa</taxon>
        <taxon>Ecdysozoa</taxon>
        <taxon>Arthropoda</taxon>
        <taxon>Hexapoda</taxon>
        <taxon>Insecta</taxon>
        <taxon>Pterygota</taxon>
        <taxon>Neoptera</taxon>
        <taxon>Endopterygota</taxon>
        <taxon>Hymenoptera</taxon>
        <taxon>Apocrita</taxon>
        <taxon>Aculeata</taxon>
        <taxon>Apoidea</taxon>
        <taxon>Anthophila</taxon>
        <taxon>Apidae</taxon>
        <taxon>Xylocopa</taxon>
        <taxon>Xylocopa</taxon>
    </lineage>
</organism>
<keyword evidence="4" id="KW-0472">Membrane</keyword>
<keyword evidence="5" id="KW-1015">Disulfide bond</keyword>
<dbReference type="Pfam" id="PF08205">
    <property type="entry name" value="C2-set_2"/>
    <property type="match status" value="1"/>
</dbReference>
<comment type="subcellular location">
    <subcellularLocation>
        <location evidence="1">Membrane</location>
        <topology evidence="1">Single-pass membrane protein</topology>
    </subcellularLocation>
</comment>
<evidence type="ECO:0000256" key="1">
    <source>
        <dbReference type="ARBA" id="ARBA00004167"/>
    </source>
</evidence>
<evidence type="ECO:0000256" key="3">
    <source>
        <dbReference type="ARBA" id="ARBA00022989"/>
    </source>
</evidence>
<dbReference type="SUPFAM" id="SSF48726">
    <property type="entry name" value="Immunoglobulin"/>
    <property type="match status" value="1"/>
</dbReference>
<feature type="domain" description="Ig-like" evidence="7">
    <location>
        <begin position="29"/>
        <end position="125"/>
    </location>
</feature>
<reference evidence="8 9" key="1">
    <citation type="submission" date="2024-08" db="EMBL/GenBank/DDBJ databases">
        <authorList>
            <person name="Will J Nash"/>
            <person name="Angela Man"/>
            <person name="Seanna McTaggart"/>
            <person name="Kendall Baker"/>
            <person name="Tom Barker"/>
            <person name="Leah Catchpole"/>
            <person name="Alex Durrant"/>
            <person name="Karim Gharbi"/>
            <person name="Naomi Irish"/>
            <person name="Gemy Kaithakottil"/>
            <person name="Debby Ku"/>
            <person name="Aaliyah Providence"/>
            <person name="Felix Shaw"/>
            <person name="David Swarbreck"/>
            <person name="Chris Watkins"/>
            <person name="Ann M. McCartney"/>
            <person name="Giulio Formenti"/>
            <person name="Alice Mouton"/>
            <person name="Noel Vella"/>
            <person name="Bjorn M von Reumont"/>
            <person name="Adriana Vella"/>
            <person name="Wilfried Haerty"/>
        </authorList>
    </citation>
    <scope>NUCLEOTIDE SEQUENCE [LARGE SCALE GENOMIC DNA]</scope>
</reference>
<dbReference type="PANTHER" id="PTHR21261">
    <property type="entry name" value="BEAT PROTEIN"/>
    <property type="match status" value="1"/>
</dbReference>
<dbReference type="InterPro" id="IPR013162">
    <property type="entry name" value="CD80_C2-set"/>
</dbReference>